<keyword evidence="4" id="KW-1185">Reference proteome</keyword>
<name>A0ABV1XTP7_9ACTN</name>
<keyword evidence="2" id="KW-0732">Signal</keyword>
<feature type="chain" id="PRO_5046318040" description="ATP-binding protein" evidence="2">
    <location>
        <begin position="20"/>
        <end position="110"/>
    </location>
</feature>
<evidence type="ECO:0008006" key="5">
    <source>
        <dbReference type="Google" id="ProtNLM"/>
    </source>
</evidence>
<dbReference type="EMBL" id="JBEPFB010000008">
    <property type="protein sequence ID" value="MER7374972.1"/>
    <property type="molecule type" value="Genomic_DNA"/>
</dbReference>
<proteinExistence type="predicted"/>
<feature type="region of interest" description="Disordered" evidence="1">
    <location>
        <begin position="90"/>
        <end position="110"/>
    </location>
</feature>
<feature type="region of interest" description="Disordered" evidence="1">
    <location>
        <begin position="24"/>
        <end position="45"/>
    </location>
</feature>
<evidence type="ECO:0000313" key="3">
    <source>
        <dbReference type="EMBL" id="MER7374972.1"/>
    </source>
</evidence>
<dbReference type="Proteomes" id="UP001486207">
    <property type="component" value="Unassembled WGS sequence"/>
</dbReference>
<accession>A0ABV1XTP7</accession>
<organism evidence="3 4">
    <name type="scientific">Streptomyces lanatus</name>
    <dbReference type="NCBI Taxonomy" id="66900"/>
    <lineage>
        <taxon>Bacteria</taxon>
        <taxon>Bacillati</taxon>
        <taxon>Actinomycetota</taxon>
        <taxon>Actinomycetes</taxon>
        <taxon>Kitasatosporales</taxon>
        <taxon>Streptomycetaceae</taxon>
        <taxon>Streptomyces</taxon>
    </lineage>
</organism>
<evidence type="ECO:0000256" key="1">
    <source>
        <dbReference type="SAM" id="MobiDB-lite"/>
    </source>
</evidence>
<feature type="signal peptide" evidence="2">
    <location>
        <begin position="1"/>
        <end position="19"/>
    </location>
</feature>
<dbReference type="RefSeq" id="WP_190071700.1">
    <property type="nucleotide sequence ID" value="NZ_BNBM01000008.1"/>
</dbReference>
<sequence>MKKRSMLAIASLATGFVVAAVTPSHSVENSGASGTGSPAAGLPGTTGGQLKAAGLDMMNGKKLGGLGTTAPTKLAGVNVDQALDTFGGAINRETDRAVNDAPHGKHGKKG</sequence>
<feature type="compositionally biased region" description="Low complexity" evidence="1">
    <location>
        <begin position="30"/>
        <end position="43"/>
    </location>
</feature>
<protein>
    <recommendedName>
        <fullName evidence="5">ATP-binding protein</fullName>
    </recommendedName>
</protein>
<evidence type="ECO:0000313" key="4">
    <source>
        <dbReference type="Proteomes" id="UP001486207"/>
    </source>
</evidence>
<reference evidence="3 4" key="1">
    <citation type="submission" date="2024-06" db="EMBL/GenBank/DDBJ databases">
        <title>The Natural Products Discovery Center: Release of the First 8490 Sequenced Strains for Exploring Actinobacteria Biosynthetic Diversity.</title>
        <authorList>
            <person name="Kalkreuter E."/>
            <person name="Kautsar S.A."/>
            <person name="Yang D."/>
            <person name="Bader C.D."/>
            <person name="Teijaro C.N."/>
            <person name="Fluegel L."/>
            <person name="Davis C.M."/>
            <person name="Simpson J.R."/>
            <person name="Lauterbach L."/>
            <person name="Steele A.D."/>
            <person name="Gui C."/>
            <person name="Meng S."/>
            <person name="Li G."/>
            <person name="Viehrig K."/>
            <person name="Ye F."/>
            <person name="Su P."/>
            <person name="Kiefer A.F."/>
            <person name="Nichols A."/>
            <person name="Cepeda A.J."/>
            <person name="Yan W."/>
            <person name="Fan B."/>
            <person name="Jiang Y."/>
            <person name="Adhikari A."/>
            <person name="Zheng C.-J."/>
            <person name="Schuster L."/>
            <person name="Cowan T.M."/>
            <person name="Smanski M.J."/>
            <person name="Chevrette M.G."/>
            <person name="De Carvalho L.P.S."/>
            <person name="Shen B."/>
        </authorList>
    </citation>
    <scope>NUCLEOTIDE SEQUENCE [LARGE SCALE GENOMIC DNA]</scope>
    <source>
        <strain evidence="3 4">NPDC000155</strain>
    </source>
</reference>
<evidence type="ECO:0000256" key="2">
    <source>
        <dbReference type="SAM" id="SignalP"/>
    </source>
</evidence>
<gene>
    <name evidence="3" type="ORF">ABT384_20285</name>
</gene>
<comment type="caution">
    <text evidence="3">The sequence shown here is derived from an EMBL/GenBank/DDBJ whole genome shotgun (WGS) entry which is preliminary data.</text>
</comment>